<proteinExistence type="predicted"/>
<protein>
    <submittedName>
        <fullName evidence="2">Uncharacterized protein</fullName>
    </submittedName>
</protein>
<dbReference type="EMBL" id="BJWL01000011">
    <property type="protein sequence ID" value="GFY96918.1"/>
    <property type="molecule type" value="Genomic_DNA"/>
</dbReference>
<reference evidence="2 3" key="1">
    <citation type="submission" date="2019-07" db="EMBL/GenBank/DDBJ databases">
        <title>De Novo Assembly of kiwifruit Actinidia rufa.</title>
        <authorList>
            <person name="Sugita-Konishi S."/>
            <person name="Sato K."/>
            <person name="Mori E."/>
            <person name="Abe Y."/>
            <person name="Kisaki G."/>
            <person name="Hamano K."/>
            <person name="Suezawa K."/>
            <person name="Otani M."/>
            <person name="Fukuda T."/>
            <person name="Manabe T."/>
            <person name="Gomi K."/>
            <person name="Tabuchi M."/>
            <person name="Akimitsu K."/>
            <person name="Kataoka I."/>
        </authorList>
    </citation>
    <scope>NUCLEOTIDE SEQUENCE [LARGE SCALE GENOMIC DNA]</scope>
    <source>
        <strain evidence="3">cv. Fuchu</strain>
    </source>
</reference>
<evidence type="ECO:0000313" key="2">
    <source>
        <dbReference type="EMBL" id="GFY96918.1"/>
    </source>
</evidence>
<dbReference type="AlphaFoldDB" id="A0A7J0FE22"/>
<feature type="compositionally biased region" description="Basic and acidic residues" evidence="1">
    <location>
        <begin position="57"/>
        <end position="68"/>
    </location>
</feature>
<gene>
    <name evidence="2" type="ORF">Acr_11g0012240</name>
</gene>
<comment type="caution">
    <text evidence="2">The sequence shown here is derived from an EMBL/GenBank/DDBJ whole genome shotgun (WGS) entry which is preliminary data.</text>
</comment>
<name>A0A7J0FE22_9ERIC</name>
<keyword evidence="3" id="KW-1185">Reference proteome</keyword>
<dbReference type="Proteomes" id="UP000585474">
    <property type="component" value="Unassembled WGS sequence"/>
</dbReference>
<organism evidence="2 3">
    <name type="scientific">Actinidia rufa</name>
    <dbReference type="NCBI Taxonomy" id="165716"/>
    <lineage>
        <taxon>Eukaryota</taxon>
        <taxon>Viridiplantae</taxon>
        <taxon>Streptophyta</taxon>
        <taxon>Embryophyta</taxon>
        <taxon>Tracheophyta</taxon>
        <taxon>Spermatophyta</taxon>
        <taxon>Magnoliopsida</taxon>
        <taxon>eudicotyledons</taxon>
        <taxon>Gunneridae</taxon>
        <taxon>Pentapetalae</taxon>
        <taxon>asterids</taxon>
        <taxon>Ericales</taxon>
        <taxon>Actinidiaceae</taxon>
        <taxon>Actinidia</taxon>
    </lineage>
</organism>
<feature type="region of interest" description="Disordered" evidence="1">
    <location>
        <begin position="37"/>
        <end position="77"/>
    </location>
</feature>
<accession>A0A7J0FE22</accession>
<evidence type="ECO:0000313" key="3">
    <source>
        <dbReference type="Proteomes" id="UP000585474"/>
    </source>
</evidence>
<sequence length="129" mass="14160">MSPYHPAWVIVKPSVVYPDPLEYSPIFIPGFNEEEYASRHAKEDEDGNGGTEVASADAEKEPKAKLEATRASGDLQYNPPSREVPCCIDISSPCLSSWTYSLTLALGYLKLSLGHLKLGAQAYKDRISI</sequence>
<evidence type="ECO:0000256" key="1">
    <source>
        <dbReference type="SAM" id="MobiDB-lite"/>
    </source>
</evidence>